<reference evidence="4 5" key="1">
    <citation type="submission" date="2024-09" db="EMBL/GenBank/DDBJ databases">
        <authorList>
            <person name="Sun Q."/>
            <person name="Mori K."/>
        </authorList>
    </citation>
    <scope>NUCLEOTIDE SEQUENCE [LARGE SCALE GENOMIC DNA]</scope>
    <source>
        <strain evidence="4 5">TBRC 7907</strain>
    </source>
</reference>
<name>A0ABV5ZSM8_9PSEU</name>
<dbReference type="RefSeq" id="WP_377850562.1">
    <property type="nucleotide sequence ID" value="NZ_JBHLZU010000005.1"/>
</dbReference>
<evidence type="ECO:0000256" key="1">
    <source>
        <dbReference type="SAM" id="MobiDB-lite"/>
    </source>
</evidence>
<evidence type="ECO:0000259" key="2">
    <source>
        <dbReference type="Pfam" id="PF12802"/>
    </source>
</evidence>
<evidence type="ECO:0000313" key="4">
    <source>
        <dbReference type="EMBL" id="MFB9903420.1"/>
    </source>
</evidence>
<dbReference type="InterPro" id="IPR025246">
    <property type="entry name" value="IS30-like_HTH"/>
</dbReference>
<dbReference type="InterPro" id="IPR000835">
    <property type="entry name" value="HTH_MarR-typ"/>
</dbReference>
<feature type="domain" description="HTH marR-type" evidence="2">
    <location>
        <begin position="111"/>
        <end position="152"/>
    </location>
</feature>
<sequence>MPGRRLTHTDRDRVAAGLAHGKGYAEIARELGRPTSTISREVARNGGPEHYRADHAQQAADVRASRRPPTTPPPRRNVTDDLEERFAEKMTLTGFPKMTSRVLVCLFSAGTGGRTAAELVRRLQVSPASVSKAISWLEQLSMVRRERDGRRERYVVDGDIWERAWLHSAESMRSWAEEAKASAALLDAETPFAARLTEMSQFFEVVHHDMMVTARTWRERVTH</sequence>
<dbReference type="InterPro" id="IPR036388">
    <property type="entry name" value="WH-like_DNA-bd_sf"/>
</dbReference>
<dbReference type="SUPFAM" id="SSF46785">
    <property type="entry name" value="Winged helix' DNA-binding domain"/>
    <property type="match status" value="1"/>
</dbReference>
<dbReference type="Proteomes" id="UP001589693">
    <property type="component" value="Unassembled WGS sequence"/>
</dbReference>
<evidence type="ECO:0000313" key="5">
    <source>
        <dbReference type="Proteomes" id="UP001589693"/>
    </source>
</evidence>
<protein>
    <submittedName>
        <fullName evidence="4">Helix-turn-helix domain-containing protein</fullName>
    </submittedName>
</protein>
<accession>A0ABV5ZSM8</accession>
<keyword evidence="5" id="KW-1185">Reference proteome</keyword>
<dbReference type="InterPro" id="IPR051917">
    <property type="entry name" value="Transposase-Integrase"/>
</dbReference>
<organism evidence="4 5">
    <name type="scientific">Allokutzneria oryzae</name>
    <dbReference type="NCBI Taxonomy" id="1378989"/>
    <lineage>
        <taxon>Bacteria</taxon>
        <taxon>Bacillati</taxon>
        <taxon>Actinomycetota</taxon>
        <taxon>Actinomycetes</taxon>
        <taxon>Pseudonocardiales</taxon>
        <taxon>Pseudonocardiaceae</taxon>
        <taxon>Allokutzneria</taxon>
    </lineage>
</organism>
<dbReference type="PANTHER" id="PTHR10948:SF23">
    <property type="entry name" value="TRANSPOSASE INSI FOR INSERTION SEQUENCE ELEMENT IS30A-RELATED"/>
    <property type="match status" value="1"/>
</dbReference>
<dbReference type="InterPro" id="IPR036390">
    <property type="entry name" value="WH_DNA-bd_sf"/>
</dbReference>
<evidence type="ECO:0000259" key="3">
    <source>
        <dbReference type="Pfam" id="PF13936"/>
    </source>
</evidence>
<comment type="caution">
    <text evidence="4">The sequence shown here is derived from an EMBL/GenBank/DDBJ whole genome shotgun (WGS) entry which is preliminary data.</text>
</comment>
<feature type="region of interest" description="Disordered" evidence="1">
    <location>
        <begin position="30"/>
        <end position="78"/>
    </location>
</feature>
<dbReference type="Gene3D" id="1.10.10.10">
    <property type="entry name" value="Winged helix-like DNA-binding domain superfamily/Winged helix DNA-binding domain"/>
    <property type="match status" value="1"/>
</dbReference>
<feature type="domain" description="Transposase IS30-like HTH" evidence="3">
    <location>
        <begin position="3"/>
        <end position="45"/>
    </location>
</feature>
<feature type="compositionally biased region" description="Basic and acidic residues" evidence="1">
    <location>
        <begin position="41"/>
        <end position="55"/>
    </location>
</feature>
<dbReference type="EMBL" id="JBHLZU010000005">
    <property type="protein sequence ID" value="MFB9903420.1"/>
    <property type="molecule type" value="Genomic_DNA"/>
</dbReference>
<dbReference type="Pfam" id="PF12802">
    <property type="entry name" value="MarR_2"/>
    <property type="match status" value="1"/>
</dbReference>
<proteinExistence type="predicted"/>
<dbReference type="PANTHER" id="PTHR10948">
    <property type="entry name" value="TRANSPOSASE"/>
    <property type="match status" value="1"/>
</dbReference>
<dbReference type="Pfam" id="PF13936">
    <property type="entry name" value="HTH_38"/>
    <property type="match status" value="1"/>
</dbReference>
<gene>
    <name evidence="4" type="ORF">ACFFQA_05665</name>
</gene>